<dbReference type="InterPro" id="IPR036526">
    <property type="entry name" value="C-N_Hydrolase_sf"/>
</dbReference>
<feature type="transmembrane region" description="Helical" evidence="8">
    <location>
        <begin position="26"/>
        <end position="43"/>
    </location>
</feature>
<keyword evidence="5 8" id="KW-1133">Transmembrane helix</keyword>
<dbReference type="InterPro" id="IPR045378">
    <property type="entry name" value="LNT_N"/>
</dbReference>
<feature type="transmembrane region" description="Helical" evidence="8">
    <location>
        <begin position="507"/>
        <end position="525"/>
    </location>
</feature>
<gene>
    <name evidence="8 10" type="primary">lnt</name>
    <name evidence="10" type="ORF">QS713_06220</name>
</gene>
<evidence type="ECO:0000259" key="9">
    <source>
        <dbReference type="PROSITE" id="PS50263"/>
    </source>
</evidence>
<keyword evidence="4 8" id="KW-0812">Transmembrane</keyword>
<keyword evidence="3 8" id="KW-0808">Transferase</keyword>
<feature type="transmembrane region" description="Helical" evidence="8">
    <location>
        <begin position="97"/>
        <end position="121"/>
    </location>
</feature>
<keyword evidence="11" id="KW-1185">Reference proteome</keyword>
<keyword evidence="7 8" id="KW-0012">Acyltransferase</keyword>
<evidence type="ECO:0000256" key="1">
    <source>
        <dbReference type="ARBA" id="ARBA00004651"/>
    </source>
</evidence>
<evidence type="ECO:0000256" key="3">
    <source>
        <dbReference type="ARBA" id="ARBA00022679"/>
    </source>
</evidence>
<evidence type="ECO:0000256" key="7">
    <source>
        <dbReference type="ARBA" id="ARBA00023315"/>
    </source>
</evidence>
<evidence type="ECO:0000256" key="5">
    <source>
        <dbReference type="ARBA" id="ARBA00022989"/>
    </source>
</evidence>
<comment type="catalytic activity">
    <reaction evidence="8">
        <text>N-terminal S-1,2-diacyl-sn-glyceryl-L-cysteinyl-[lipoprotein] + a glycerophospholipid = N-acyl-S-1,2-diacyl-sn-glyceryl-L-cysteinyl-[lipoprotein] + a 2-acyl-sn-glycero-3-phospholipid + H(+)</text>
        <dbReference type="Rhea" id="RHEA:48228"/>
        <dbReference type="Rhea" id="RHEA-COMP:14681"/>
        <dbReference type="Rhea" id="RHEA-COMP:14684"/>
        <dbReference type="ChEBI" id="CHEBI:15378"/>
        <dbReference type="ChEBI" id="CHEBI:136912"/>
        <dbReference type="ChEBI" id="CHEBI:140656"/>
        <dbReference type="ChEBI" id="CHEBI:140657"/>
        <dbReference type="ChEBI" id="CHEBI:140660"/>
        <dbReference type="EC" id="2.3.1.269"/>
    </reaction>
</comment>
<dbReference type="EC" id="2.3.1.269" evidence="8"/>
<dbReference type="NCBIfam" id="TIGR00546">
    <property type="entry name" value="lnt"/>
    <property type="match status" value="1"/>
</dbReference>
<dbReference type="EMBL" id="JASXSX010000001">
    <property type="protein sequence ID" value="MDT3767657.1"/>
    <property type="molecule type" value="Genomic_DNA"/>
</dbReference>
<dbReference type="SUPFAM" id="SSF56317">
    <property type="entry name" value="Carbon-nitrogen hydrolase"/>
    <property type="match status" value="1"/>
</dbReference>
<keyword evidence="2 8" id="KW-1003">Cell membrane</keyword>
<dbReference type="Gene3D" id="3.60.110.10">
    <property type="entry name" value="Carbon-nitrogen hydrolase"/>
    <property type="match status" value="1"/>
</dbReference>
<dbReference type="PANTHER" id="PTHR38686">
    <property type="entry name" value="APOLIPOPROTEIN N-ACYLTRANSFERASE"/>
    <property type="match status" value="1"/>
</dbReference>
<evidence type="ECO:0000256" key="8">
    <source>
        <dbReference type="HAMAP-Rule" id="MF_01148"/>
    </source>
</evidence>
<feature type="transmembrane region" description="Helical" evidence="8">
    <location>
        <begin position="49"/>
        <end position="66"/>
    </location>
</feature>
<reference evidence="10 11" key="1">
    <citation type="submission" date="2023-06" db="EMBL/GenBank/DDBJ databases">
        <title>Draft genome sequence of Gleimia hominis type strain CCUG 57540T.</title>
        <authorList>
            <person name="Salva-Serra F."/>
            <person name="Cardew S."/>
            <person name="Jensie Markopoulos S."/>
            <person name="Ohlen M."/>
            <person name="Inganas E."/>
            <person name="Svensson-Stadler L."/>
            <person name="Moore E.R.B."/>
        </authorList>
    </citation>
    <scope>NUCLEOTIDE SEQUENCE [LARGE SCALE GENOMIC DNA]</scope>
    <source>
        <strain evidence="10 11">CCUG 57540</strain>
    </source>
</reference>
<comment type="caution">
    <text evidence="10">The sequence shown here is derived from an EMBL/GenBank/DDBJ whole genome shotgun (WGS) entry which is preliminary data.</text>
</comment>
<keyword evidence="6 8" id="KW-0472">Membrane</keyword>
<accession>A0ABU3IBA0</accession>
<proteinExistence type="inferred from homology"/>
<evidence type="ECO:0000256" key="4">
    <source>
        <dbReference type="ARBA" id="ARBA00022692"/>
    </source>
</evidence>
<comment type="function">
    <text evidence="8">Catalyzes the phospholipid dependent N-acylation of the N-terminal cysteine of apolipoprotein, the last step in lipoprotein maturation.</text>
</comment>
<feature type="transmembrane region" description="Helical" evidence="8">
    <location>
        <begin position="208"/>
        <end position="227"/>
    </location>
</feature>
<dbReference type="CDD" id="cd07571">
    <property type="entry name" value="ALP_N-acyl_transferase"/>
    <property type="match status" value="1"/>
</dbReference>
<feature type="domain" description="CN hydrolase" evidence="9">
    <location>
        <begin position="238"/>
        <end position="490"/>
    </location>
</feature>
<dbReference type="PROSITE" id="PS50263">
    <property type="entry name" value="CN_HYDROLASE"/>
    <property type="match status" value="1"/>
</dbReference>
<comment type="subcellular location">
    <subcellularLocation>
        <location evidence="1 8">Cell membrane</location>
        <topology evidence="1 8">Multi-pass membrane protein</topology>
    </subcellularLocation>
</comment>
<feature type="transmembrane region" description="Helical" evidence="8">
    <location>
        <begin position="133"/>
        <end position="158"/>
    </location>
</feature>
<dbReference type="HAMAP" id="MF_01148">
    <property type="entry name" value="Lnt"/>
    <property type="match status" value="1"/>
</dbReference>
<dbReference type="Pfam" id="PF20154">
    <property type="entry name" value="LNT_N"/>
    <property type="match status" value="1"/>
</dbReference>
<comment type="similarity">
    <text evidence="8">Belongs to the CN hydrolase family. Apolipoprotein N-acyltransferase subfamily.</text>
</comment>
<organism evidence="10 11">
    <name type="scientific">Gleimia hominis</name>
    <dbReference type="NCBI Taxonomy" id="595468"/>
    <lineage>
        <taxon>Bacteria</taxon>
        <taxon>Bacillati</taxon>
        <taxon>Actinomycetota</taxon>
        <taxon>Actinomycetes</taxon>
        <taxon>Actinomycetales</taxon>
        <taxon>Actinomycetaceae</taxon>
        <taxon>Gleimia</taxon>
    </lineage>
</organism>
<dbReference type="Pfam" id="PF00795">
    <property type="entry name" value="CN_hydrolase"/>
    <property type="match status" value="1"/>
</dbReference>
<dbReference type="Proteomes" id="UP001247542">
    <property type="component" value="Unassembled WGS sequence"/>
</dbReference>
<protein>
    <recommendedName>
        <fullName evidence="8">Apolipoprotein N-acyltransferase</fullName>
        <shortName evidence="8">ALP N-acyltransferase</shortName>
        <ecNumber evidence="8">2.3.1.269</ecNumber>
    </recommendedName>
</protein>
<evidence type="ECO:0000256" key="6">
    <source>
        <dbReference type="ARBA" id="ARBA00023136"/>
    </source>
</evidence>
<name>A0ABU3IBA0_9ACTO</name>
<feature type="transmembrane region" description="Helical" evidence="8">
    <location>
        <begin position="73"/>
        <end position="91"/>
    </location>
</feature>
<dbReference type="InterPro" id="IPR003010">
    <property type="entry name" value="C-N_Hydrolase"/>
</dbReference>
<evidence type="ECO:0000313" key="11">
    <source>
        <dbReference type="Proteomes" id="UP001247542"/>
    </source>
</evidence>
<feature type="transmembrane region" description="Helical" evidence="8">
    <location>
        <begin position="178"/>
        <end position="196"/>
    </location>
</feature>
<evidence type="ECO:0000256" key="2">
    <source>
        <dbReference type="ARBA" id="ARBA00022475"/>
    </source>
</evidence>
<dbReference type="InterPro" id="IPR004563">
    <property type="entry name" value="Apolipo_AcylTrfase"/>
</dbReference>
<comment type="pathway">
    <text evidence="8">Protein modification; lipoprotein biosynthesis (N-acyl transfer).</text>
</comment>
<dbReference type="RefSeq" id="WP_313273411.1">
    <property type="nucleotide sequence ID" value="NZ_JASXSX010000001.1"/>
</dbReference>
<dbReference type="PANTHER" id="PTHR38686:SF1">
    <property type="entry name" value="APOLIPOPROTEIN N-ACYLTRANSFERASE"/>
    <property type="match status" value="1"/>
</dbReference>
<sequence>MTNTRQTNQVARRRLRWFTWGRGRRWWDYPLLAVSVALFWASFPPLAMGYLAVPALAILFAVLNAVRVGRSTWYGFLFGLGFFLPHIWWATISVGGYLPWFALCLVQALFLAGFGFSAGVVRYLAKGAVGNSVLLALAWVGVEQLRACVPFGGFSWALLAYSQVDLPVRTLAPWGSEVTIGFVCALTASLVMRVLVRPRWLRPGFGFFSRATALVLAALLCAGPWMLRLPLAQEAGSVRVGAVQGNVQWPAEQTFAQHLKVTDNHVQQTLKTVRAGQRADFLVWGENSADTDPREDAQAYDLIYHALEAAGVPILVGSVKYTPTARYNDMLVYSPDGQIVDQYRKQLPVPFGEYVPMRKYLSVLSKDVARVSVDMLPGSEPGFVKIPLSGQRQLPAAIGICFEAAYEEVLAGGVLAGGQLLLMPTNNSSFGNSVESGQLLQMTRLRAMSLSRSAVHVSTNGQSALIWPDGSVRKQTHLFESATLIDDVPLRTSITFSARHLPQLRTGVIAAWGGALCVGVFLALLRRRPRG</sequence>
<evidence type="ECO:0000313" key="10">
    <source>
        <dbReference type="EMBL" id="MDT3767657.1"/>
    </source>
</evidence>